<dbReference type="KEGG" id="osn:118767871"/>
<organism evidence="2 3">
    <name type="scientific">Octopus sinensis</name>
    <name type="common">East Asian common octopus</name>
    <dbReference type="NCBI Taxonomy" id="2607531"/>
    <lineage>
        <taxon>Eukaryota</taxon>
        <taxon>Metazoa</taxon>
        <taxon>Spiralia</taxon>
        <taxon>Lophotrochozoa</taxon>
        <taxon>Mollusca</taxon>
        <taxon>Cephalopoda</taxon>
        <taxon>Coleoidea</taxon>
        <taxon>Octopodiformes</taxon>
        <taxon>Octopoda</taxon>
        <taxon>Incirrata</taxon>
        <taxon>Octopodidae</taxon>
        <taxon>Octopus</taxon>
    </lineage>
</organism>
<proteinExistence type="predicted"/>
<dbReference type="PANTHER" id="PTHR35378">
    <property type="entry name" value="UNNAMED PRODUCT"/>
    <property type="match status" value="1"/>
</dbReference>
<evidence type="ECO:0000313" key="3">
    <source>
        <dbReference type="RefSeq" id="XP_036369109.1"/>
    </source>
</evidence>
<protein>
    <submittedName>
        <fullName evidence="3">Uncharacterized protein LOC118767871</fullName>
    </submittedName>
</protein>
<gene>
    <name evidence="3" type="primary">LOC118767871</name>
</gene>
<name>A0A7E6FNC2_9MOLL</name>
<evidence type="ECO:0000256" key="1">
    <source>
        <dbReference type="SAM" id="MobiDB-lite"/>
    </source>
</evidence>
<sequence>MSLRLSPSDIRYTQDSIACKFRNGTTLTETISDLVKGTITPDGIPVISVYLKDGKYYSTDNRRLYVFKELQSRSQPDLKIRVHVTSAALPPSKFTTLNDGQSIKVRGPSSNNRLSMDFDDSSTDSDDFFWKDDGLYMDFDDSSTDSDDFFL</sequence>
<feature type="region of interest" description="Disordered" evidence="1">
    <location>
        <begin position="99"/>
        <end position="122"/>
    </location>
</feature>
<accession>A0A7E6FNC2</accession>
<dbReference type="AlphaFoldDB" id="A0A7E6FNC2"/>
<reference evidence="3" key="1">
    <citation type="submission" date="2025-08" db="UniProtKB">
        <authorList>
            <consortium name="RefSeq"/>
        </authorList>
    </citation>
    <scope>IDENTIFICATION</scope>
</reference>
<dbReference type="PANTHER" id="PTHR35378:SF1">
    <property type="entry name" value="C2H2-TYPE DOMAIN-CONTAINING PROTEIN"/>
    <property type="match status" value="1"/>
</dbReference>
<keyword evidence="2" id="KW-1185">Reference proteome</keyword>
<dbReference type="RefSeq" id="XP_036369109.1">
    <property type="nucleotide sequence ID" value="XM_036513216.1"/>
</dbReference>
<dbReference type="Proteomes" id="UP000515154">
    <property type="component" value="Linkage group LG25"/>
</dbReference>
<evidence type="ECO:0000313" key="2">
    <source>
        <dbReference type="Proteomes" id="UP000515154"/>
    </source>
</evidence>